<evidence type="ECO:0000313" key="6">
    <source>
        <dbReference type="EMBL" id="MFD2262965.1"/>
    </source>
</evidence>
<keyword evidence="6" id="KW-0966">Cell projection</keyword>
<dbReference type="Pfam" id="PF06429">
    <property type="entry name" value="Flg_bbr_C"/>
    <property type="match status" value="1"/>
</dbReference>
<keyword evidence="7" id="KW-1185">Reference proteome</keyword>
<dbReference type="EMBL" id="JBHUIP010000007">
    <property type="protein sequence ID" value="MFD2262965.1"/>
    <property type="molecule type" value="Genomic_DNA"/>
</dbReference>
<reference evidence="7" key="1">
    <citation type="journal article" date="2019" name="Int. J. Syst. Evol. Microbiol.">
        <title>The Global Catalogue of Microorganisms (GCM) 10K type strain sequencing project: providing services to taxonomists for standard genome sequencing and annotation.</title>
        <authorList>
            <consortium name="The Broad Institute Genomics Platform"/>
            <consortium name="The Broad Institute Genome Sequencing Center for Infectious Disease"/>
            <person name="Wu L."/>
            <person name="Ma J."/>
        </authorList>
    </citation>
    <scope>NUCLEOTIDE SEQUENCE [LARGE SCALE GENOMIC DNA]</scope>
    <source>
        <strain evidence="7">CGMCC 1.19062</strain>
    </source>
</reference>
<dbReference type="Proteomes" id="UP001597295">
    <property type="component" value="Unassembled WGS sequence"/>
</dbReference>
<dbReference type="InterPro" id="IPR001444">
    <property type="entry name" value="Flag_bb_rod_N"/>
</dbReference>
<evidence type="ECO:0000256" key="1">
    <source>
        <dbReference type="ARBA" id="ARBA00004117"/>
    </source>
</evidence>
<evidence type="ECO:0000256" key="3">
    <source>
        <dbReference type="ARBA" id="ARBA00023143"/>
    </source>
</evidence>
<sequence>MILPLSIAASGMRAAGVRVAVAADNVANVFSTGRMPNSASGNTTASANPVAYRAKDVQQTSVVAGGLGVGTVAVARYKTPDTVALYAPDLPYADENGMVAAPNVSLDEEMVNLLVAKGSYQANAKIVGITDEMSKTLLDIVS</sequence>
<dbReference type="RefSeq" id="WP_379875934.1">
    <property type="nucleotide sequence ID" value="NZ_JBHUIP010000007.1"/>
</dbReference>
<gene>
    <name evidence="6" type="ORF">ACFSM5_08710</name>
</gene>
<protein>
    <submittedName>
        <fullName evidence="6">Flagellar basal body rod protein FlgC</fullName>
    </submittedName>
</protein>
<evidence type="ECO:0000259" key="5">
    <source>
        <dbReference type="Pfam" id="PF06429"/>
    </source>
</evidence>
<evidence type="ECO:0000313" key="7">
    <source>
        <dbReference type="Proteomes" id="UP001597295"/>
    </source>
</evidence>
<proteinExistence type="inferred from homology"/>
<evidence type="ECO:0000259" key="4">
    <source>
        <dbReference type="Pfam" id="PF00460"/>
    </source>
</evidence>
<keyword evidence="6" id="KW-0282">Flagellum</keyword>
<dbReference type="Pfam" id="PF00460">
    <property type="entry name" value="Flg_bb_rod"/>
    <property type="match status" value="1"/>
</dbReference>
<name>A0ABW5DR38_9PROT</name>
<evidence type="ECO:0000256" key="2">
    <source>
        <dbReference type="ARBA" id="ARBA00009677"/>
    </source>
</evidence>
<comment type="similarity">
    <text evidence="2">Belongs to the flagella basal body rod proteins family.</text>
</comment>
<dbReference type="InterPro" id="IPR010930">
    <property type="entry name" value="Flg_bb/hook_C_dom"/>
</dbReference>
<dbReference type="PANTHER" id="PTHR30435:SF33">
    <property type="entry name" value="FLAGELLAR BASAL-BODY ROD PROTEIN"/>
    <property type="match status" value="1"/>
</dbReference>
<comment type="subcellular location">
    <subcellularLocation>
        <location evidence="1">Bacterial flagellum basal body</location>
    </subcellularLocation>
</comment>
<comment type="caution">
    <text evidence="6">The sequence shown here is derived from an EMBL/GenBank/DDBJ whole genome shotgun (WGS) entry which is preliminary data.</text>
</comment>
<accession>A0ABW5DR38</accession>
<keyword evidence="3" id="KW-0975">Bacterial flagellum</keyword>
<keyword evidence="6" id="KW-0969">Cilium</keyword>
<organism evidence="6 7">
    <name type="scientific">Lacibacterium aquatile</name>
    <dbReference type="NCBI Taxonomy" id="1168082"/>
    <lineage>
        <taxon>Bacteria</taxon>
        <taxon>Pseudomonadati</taxon>
        <taxon>Pseudomonadota</taxon>
        <taxon>Alphaproteobacteria</taxon>
        <taxon>Rhodospirillales</taxon>
        <taxon>Rhodospirillaceae</taxon>
    </lineage>
</organism>
<dbReference type="PANTHER" id="PTHR30435">
    <property type="entry name" value="FLAGELLAR PROTEIN"/>
    <property type="match status" value="1"/>
</dbReference>
<feature type="domain" description="Flagellar basal body rod protein N-terminal" evidence="4">
    <location>
        <begin position="6"/>
        <end position="33"/>
    </location>
</feature>
<feature type="domain" description="Flagellar basal-body/hook protein C-terminal" evidence="5">
    <location>
        <begin position="96"/>
        <end position="139"/>
    </location>
</feature>